<feature type="chain" id="PRO_5005655262" evidence="4">
    <location>
        <begin position="23"/>
        <end position="164"/>
    </location>
</feature>
<dbReference type="PROSITE" id="PS01284">
    <property type="entry name" value="TNASE_2"/>
    <property type="match status" value="1"/>
</dbReference>
<evidence type="ECO:0000313" key="6">
    <source>
        <dbReference type="EMBL" id="KKZ58408.1"/>
    </source>
</evidence>
<name>A0A0M3G6L1_HAEHA</name>
<evidence type="ECO:0000256" key="1">
    <source>
        <dbReference type="ARBA" id="ARBA00022722"/>
    </source>
</evidence>
<dbReference type="PANTHER" id="PTHR12302:SF3">
    <property type="entry name" value="SERINE_THREONINE-PROTEIN KINASE 31"/>
    <property type="match status" value="1"/>
</dbReference>
<dbReference type="RefSeq" id="WP_046953293.1">
    <property type="nucleotide sequence ID" value="NZ_CP031238.1"/>
</dbReference>
<reference evidence="6 7" key="1">
    <citation type="submission" date="2015-05" db="EMBL/GenBank/DDBJ databases">
        <title>Comparative analyses of the lipooligosaccharides from nottypeable Haemophilus influenzae and Haemophilus haemolyticus.</title>
        <authorList>
            <person name="Post D.M.B."/>
            <person name="Ketterer M.R."/>
            <person name="Coffin J.E."/>
            <person name="Reinders L.M."/>
            <person name="Munson R.S.Jr."/>
            <person name="Bair T.B."/>
            <person name="Murphy T.F."/>
            <person name="Foster E."/>
            <person name="Gibson B.W."/>
            <person name="Apicella M.A."/>
        </authorList>
    </citation>
    <scope>NUCLEOTIDE SEQUENCE [LARGE SCALE GENOMIC DNA]</scope>
    <source>
        <strain evidence="6 7">11P18</strain>
    </source>
</reference>
<evidence type="ECO:0000256" key="3">
    <source>
        <dbReference type="ARBA" id="ARBA00022801"/>
    </source>
</evidence>
<dbReference type="Proteomes" id="UP000034750">
    <property type="component" value="Unassembled WGS sequence"/>
</dbReference>
<dbReference type="PATRIC" id="fig|726.54.peg.1224"/>
<dbReference type="GO" id="GO:0003676">
    <property type="term" value="F:nucleic acid binding"/>
    <property type="evidence" value="ECO:0007669"/>
    <property type="project" value="InterPro"/>
</dbReference>
<dbReference type="GO" id="GO:0016787">
    <property type="term" value="F:hydrolase activity"/>
    <property type="evidence" value="ECO:0007669"/>
    <property type="project" value="UniProtKB-KW"/>
</dbReference>
<dbReference type="Gene3D" id="2.40.50.90">
    <property type="match status" value="1"/>
</dbReference>
<evidence type="ECO:0000256" key="4">
    <source>
        <dbReference type="SAM" id="SignalP"/>
    </source>
</evidence>
<keyword evidence="2" id="KW-0255">Endonuclease</keyword>
<dbReference type="PANTHER" id="PTHR12302">
    <property type="entry name" value="EBNA2 BINDING PROTEIN P100"/>
    <property type="match status" value="1"/>
</dbReference>
<feature type="domain" description="TNase-like" evidence="5">
    <location>
        <begin position="24"/>
        <end position="145"/>
    </location>
</feature>
<dbReference type="AlphaFoldDB" id="A0A0M3G6L1"/>
<dbReference type="GO" id="GO:0004519">
    <property type="term" value="F:endonuclease activity"/>
    <property type="evidence" value="ECO:0007669"/>
    <property type="project" value="UniProtKB-KW"/>
</dbReference>
<keyword evidence="1" id="KW-0540">Nuclease</keyword>
<dbReference type="SMART" id="SM00318">
    <property type="entry name" value="SNc"/>
    <property type="match status" value="1"/>
</dbReference>
<dbReference type="InterPro" id="IPR035437">
    <property type="entry name" value="SNase_OB-fold_sf"/>
</dbReference>
<evidence type="ECO:0000256" key="2">
    <source>
        <dbReference type="ARBA" id="ARBA00022759"/>
    </source>
</evidence>
<evidence type="ECO:0000259" key="5">
    <source>
        <dbReference type="PROSITE" id="PS50830"/>
    </source>
</evidence>
<comment type="caution">
    <text evidence="6">The sequence shown here is derived from an EMBL/GenBank/DDBJ whole genome shotgun (WGS) entry which is preliminary data.</text>
</comment>
<dbReference type="EMBL" id="LCTK01000029">
    <property type="protein sequence ID" value="KKZ58408.1"/>
    <property type="molecule type" value="Genomic_DNA"/>
</dbReference>
<gene>
    <name evidence="6" type="ORF">AAX18_06150</name>
</gene>
<keyword evidence="3" id="KW-0378">Hydrolase</keyword>
<feature type="signal peptide" evidence="4">
    <location>
        <begin position="1"/>
        <end position="22"/>
    </location>
</feature>
<dbReference type="InterPro" id="IPR002071">
    <property type="entry name" value="Thermonucl_AS"/>
</dbReference>
<evidence type="ECO:0000313" key="7">
    <source>
        <dbReference type="Proteomes" id="UP000034750"/>
    </source>
</evidence>
<keyword evidence="4" id="KW-0732">Signal</keyword>
<dbReference type="Pfam" id="PF00565">
    <property type="entry name" value="SNase"/>
    <property type="match status" value="1"/>
</dbReference>
<dbReference type="PROSITE" id="PS01123">
    <property type="entry name" value="TNASE_1"/>
    <property type="match status" value="1"/>
</dbReference>
<dbReference type="CDD" id="cd00175">
    <property type="entry name" value="SNc"/>
    <property type="match status" value="1"/>
</dbReference>
<dbReference type="InterPro" id="IPR016071">
    <property type="entry name" value="Staphylococal_nuclease_OB-fold"/>
</dbReference>
<dbReference type="PROSITE" id="PS50830">
    <property type="entry name" value="TNASE_3"/>
    <property type="match status" value="1"/>
</dbReference>
<proteinExistence type="predicted"/>
<organism evidence="6 7">
    <name type="scientific">Haemophilus haemolyticus</name>
    <dbReference type="NCBI Taxonomy" id="726"/>
    <lineage>
        <taxon>Bacteria</taxon>
        <taxon>Pseudomonadati</taxon>
        <taxon>Pseudomonadota</taxon>
        <taxon>Gammaproteobacteria</taxon>
        <taxon>Pasteurellales</taxon>
        <taxon>Pasteurellaceae</taxon>
        <taxon>Haemophilus</taxon>
    </lineage>
</organism>
<dbReference type="PROSITE" id="PS51257">
    <property type="entry name" value="PROKAR_LIPOPROTEIN"/>
    <property type="match status" value="1"/>
</dbReference>
<sequence length="164" mass="18878">MINRKSLFAILLLIFTALSACSSEENTCRVVGISDGDTLTCLAKNNRQIKVRLAEIDAPEKKQAFGQKSKKALSDMVYLRDVRLSLKGQDRYQRTLAIVYYQDKNINLEMVKQGMAWAYKQYSHDLIYLQAQENAQAKGIGLWADNHPIEPSQWRRQEKNQYGF</sequence>
<dbReference type="SUPFAM" id="SSF50199">
    <property type="entry name" value="Staphylococcal nuclease"/>
    <property type="match status" value="1"/>
</dbReference>
<protein>
    <submittedName>
        <fullName evidence="6">Nuclease</fullName>
    </submittedName>
</protein>
<accession>A0A0M3G6L1</accession>